<sequence>MSAAHHEIDEDVVVKPVGNIEAFPLACIKKISTLQPLQLMSRDSNANDRSNGKVETALFNGLSYQKKNEMLRRARKRVSEKFVALRGEMPMDVIIEDAMRHFDATCPMGASNLLTLCDFSQVAGYHRSRRRNSANGSLFVDCCGRSDFAPIVEFPLKSHSTQM</sequence>
<accession>A0ABR1C9R9</accession>
<organism evidence="1 2">
    <name type="scientific">Necator americanus</name>
    <name type="common">Human hookworm</name>
    <dbReference type="NCBI Taxonomy" id="51031"/>
    <lineage>
        <taxon>Eukaryota</taxon>
        <taxon>Metazoa</taxon>
        <taxon>Ecdysozoa</taxon>
        <taxon>Nematoda</taxon>
        <taxon>Chromadorea</taxon>
        <taxon>Rhabditida</taxon>
        <taxon>Rhabditina</taxon>
        <taxon>Rhabditomorpha</taxon>
        <taxon>Strongyloidea</taxon>
        <taxon>Ancylostomatidae</taxon>
        <taxon>Bunostominae</taxon>
        <taxon>Necator</taxon>
    </lineage>
</organism>
<keyword evidence="2" id="KW-1185">Reference proteome</keyword>
<evidence type="ECO:0000313" key="2">
    <source>
        <dbReference type="Proteomes" id="UP001303046"/>
    </source>
</evidence>
<evidence type="ECO:0000313" key="1">
    <source>
        <dbReference type="EMBL" id="KAK6734238.1"/>
    </source>
</evidence>
<gene>
    <name evidence="1" type="primary">Necator_chrII.g5593</name>
    <name evidence="1" type="ORF">RB195_017800</name>
</gene>
<dbReference type="EMBL" id="JAVFWL010000002">
    <property type="protein sequence ID" value="KAK6734238.1"/>
    <property type="molecule type" value="Genomic_DNA"/>
</dbReference>
<comment type="caution">
    <text evidence="1">The sequence shown here is derived from an EMBL/GenBank/DDBJ whole genome shotgun (WGS) entry which is preliminary data.</text>
</comment>
<proteinExistence type="predicted"/>
<protein>
    <submittedName>
        <fullName evidence="1">Uncharacterized protein</fullName>
    </submittedName>
</protein>
<reference evidence="1 2" key="1">
    <citation type="submission" date="2023-08" db="EMBL/GenBank/DDBJ databases">
        <title>A Necator americanus chromosomal reference genome.</title>
        <authorList>
            <person name="Ilik V."/>
            <person name="Petrzelkova K.J."/>
            <person name="Pardy F."/>
            <person name="Fuh T."/>
            <person name="Niatou-Singa F.S."/>
            <person name="Gouil Q."/>
            <person name="Baker L."/>
            <person name="Ritchie M.E."/>
            <person name="Jex A.R."/>
            <person name="Gazzola D."/>
            <person name="Li H."/>
            <person name="Toshio Fujiwara R."/>
            <person name="Zhan B."/>
            <person name="Aroian R.V."/>
            <person name="Pafco B."/>
            <person name="Schwarz E.M."/>
        </authorList>
    </citation>
    <scope>NUCLEOTIDE SEQUENCE [LARGE SCALE GENOMIC DNA]</scope>
    <source>
        <strain evidence="1 2">Aroian</strain>
        <tissue evidence="1">Whole animal</tissue>
    </source>
</reference>
<name>A0ABR1C9R9_NECAM</name>
<dbReference type="Proteomes" id="UP001303046">
    <property type="component" value="Unassembled WGS sequence"/>
</dbReference>